<evidence type="ECO:0000256" key="3">
    <source>
        <dbReference type="ARBA" id="ARBA00012612"/>
    </source>
</evidence>
<evidence type="ECO:0000256" key="5">
    <source>
        <dbReference type="ARBA" id="ARBA00022448"/>
    </source>
</evidence>
<evidence type="ECO:0000256" key="14">
    <source>
        <dbReference type="ARBA" id="ARBA00023136"/>
    </source>
</evidence>
<keyword evidence="6" id="KW-1003">Cell membrane</keyword>
<keyword evidence="10" id="KW-0249">Electron transport</keyword>
<evidence type="ECO:0000256" key="11">
    <source>
        <dbReference type="ARBA" id="ARBA00022989"/>
    </source>
</evidence>
<comment type="subcellular location">
    <subcellularLocation>
        <location evidence="1">Cell inner membrane</location>
        <topology evidence="1">Multi-pass membrane protein</topology>
    </subcellularLocation>
</comment>
<name>A0A0F9T8B7_9ZZZZ</name>
<evidence type="ECO:0000256" key="18">
    <source>
        <dbReference type="ARBA" id="ARBA00047388"/>
    </source>
</evidence>
<feature type="transmembrane region" description="Helical" evidence="20">
    <location>
        <begin position="241"/>
        <end position="265"/>
    </location>
</feature>
<evidence type="ECO:0000256" key="8">
    <source>
        <dbReference type="ARBA" id="ARBA00022692"/>
    </source>
</evidence>
<gene>
    <name evidence="22" type="ORF">LCGC14_0685220</name>
</gene>
<keyword evidence="14 20" id="KW-0472">Membrane</keyword>
<evidence type="ECO:0000256" key="6">
    <source>
        <dbReference type="ARBA" id="ARBA00022475"/>
    </source>
</evidence>
<dbReference type="GO" id="GO:0045454">
    <property type="term" value="P:cell redox homeostasis"/>
    <property type="evidence" value="ECO:0007669"/>
    <property type="project" value="TreeGrafter"/>
</dbReference>
<keyword evidence="12" id="KW-0560">Oxidoreductase</keyword>
<dbReference type="Pfam" id="PF11412">
    <property type="entry name" value="DsbD_N"/>
    <property type="match status" value="1"/>
</dbReference>
<dbReference type="InterPro" id="IPR012336">
    <property type="entry name" value="Thioredoxin-like_fold"/>
</dbReference>
<evidence type="ECO:0000256" key="20">
    <source>
        <dbReference type="SAM" id="Phobius"/>
    </source>
</evidence>
<sequence length="615" mass="66959">MLPMKKYFILFLLLLSISVQARPGILDSLGLGNEFETPPDVDDVFIFSADVQDPHALLARWQIADGNYLYRDKIKFELIDNDNVQLAEYSLPAGENKMDEIFGLSEVYHHDTDVVLPLKRSEPSQKITLKAHYQGCSEVFNICYPPTTKTVSLTLAAISADNVQTSAINPDPSYKLADTTGFAEQDRIARSLAQDSLIKILLSFFGLGLLLAFTPCVFPMIPILSSIIVGSGERITTYRAFILSLSYILAMSVTYTAAGIMTGLLGENLQAMFQNPWIIGSFSGLFVILSLSMFGLFELQLPHRLQHQLHQISHKQQGGSITGAALMGLLSGLIVGPCLAPPLAGALIFIGQHGDPVLGGAALFMLSMGMGLPLLIIGTSAGSLLPKAGNWMNLIKTIFGVLMLGLAIWMLERIIPGWISLLLWGGFLIVSAVYLGALNSLAIDANGWQKLRKGFGLILLIYGSLLVIGGASGGQNIWQPLSSITKTEQNGQQLSHGLAFTQVQSLSELEQLLARSQQPAMLDFYADWCVECKKMEATTFQDANVIAALNGTTLIQLDMTDYTDDHKALLKHFGLFGPPTLLFFDANGEEYSQYRLIGGISASALLDHLKKLPPT</sequence>
<comment type="catalytic activity">
    <reaction evidence="19">
        <text>[protein]-dithiol + NADP(+) = [protein]-disulfide + NADPH + H(+)</text>
        <dbReference type="Rhea" id="RHEA:18753"/>
        <dbReference type="Rhea" id="RHEA-COMP:10593"/>
        <dbReference type="Rhea" id="RHEA-COMP:10594"/>
        <dbReference type="ChEBI" id="CHEBI:15378"/>
        <dbReference type="ChEBI" id="CHEBI:29950"/>
        <dbReference type="ChEBI" id="CHEBI:50058"/>
        <dbReference type="ChEBI" id="CHEBI:57783"/>
        <dbReference type="ChEBI" id="CHEBI:58349"/>
        <dbReference type="EC" id="1.8.1.8"/>
    </reaction>
</comment>
<protein>
    <recommendedName>
        <fullName evidence="4">Thiol:disulfide interchange protein DsbD</fullName>
        <ecNumber evidence="3">1.8.1.8</ecNumber>
    </recommendedName>
    <alternativeName>
        <fullName evidence="17">Protein-disulfide reductase</fullName>
    </alternativeName>
</protein>
<dbReference type="InterPro" id="IPR036929">
    <property type="entry name" value="DsbDN_sf"/>
</dbReference>
<keyword evidence="8 20" id="KW-0812">Transmembrane</keyword>
<feature type="transmembrane region" description="Helical" evidence="20">
    <location>
        <begin position="277"/>
        <end position="297"/>
    </location>
</feature>
<feature type="domain" description="Thioredoxin" evidence="21">
    <location>
        <begin position="475"/>
        <end position="614"/>
    </location>
</feature>
<keyword evidence="16" id="KW-0676">Redox-active center</keyword>
<dbReference type="GO" id="GO:0047134">
    <property type="term" value="F:protein-disulfide reductase [NAD(P)H] activity"/>
    <property type="evidence" value="ECO:0007669"/>
    <property type="project" value="UniProtKB-EC"/>
</dbReference>
<dbReference type="GO" id="GO:0005886">
    <property type="term" value="C:plasma membrane"/>
    <property type="evidence" value="ECO:0007669"/>
    <property type="project" value="UniProtKB-SubCell"/>
</dbReference>
<feature type="transmembrane region" description="Helical" evidence="20">
    <location>
        <begin position="200"/>
        <end position="229"/>
    </location>
</feature>
<evidence type="ECO:0000256" key="12">
    <source>
        <dbReference type="ARBA" id="ARBA00023002"/>
    </source>
</evidence>
<dbReference type="SUPFAM" id="SSF74863">
    <property type="entry name" value="Thiol:disulfide interchange protein DsbD, N-terminal domain (DsbD-alpha)"/>
    <property type="match status" value="1"/>
</dbReference>
<keyword evidence="13" id="KW-0520">NAD</keyword>
<dbReference type="PANTHER" id="PTHR32234">
    <property type="entry name" value="THIOL:DISULFIDE INTERCHANGE PROTEIN DSBD"/>
    <property type="match status" value="1"/>
</dbReference>
<dbReference type="InterPro" id="IPR022910">
    <property type="entry name" value="Thiol_diS_interchange_DbsD"/>
</dbReference>
<dbReference type="HAMAP" id="MF_00399">
    <property type="entry name" value="DbsD"/>
    <property type="match status" value="1"/>
</dbReference>
<evidence type="ECO:0000256" key="7">
    <source>
        <dbReference type="ARBA" id="ARBA00022519"/>
    </source>
</evidence>
<dbReference type="PANTHER" id="PTHR32234:SF0">
    <property type="entry name" value="THIOL:DISULFIDE INTERCHANGE PROTEIN DSBD"/>
    <property type="match status" value="1"/>
</dbReference>
<evidence type="ECO:0000256" key="17">
    <source>
        <dbReference type="ARBA" id="ARBA00032465"/>
    </source>
</evidence>
<evidence type="ECO:0000256" key="10">
    <source>
        <dbReference type="ARBA" id="ARBA00022982"/>
    </source>
</evidence>
<evidence type="ECO:0000256" key="2">
    <source>
        <dbReference type="ARBA" id="ARBA00007241"/>
    </source>
</evidence>
<organism evidence="22">
    <name type="scientific">marine sediment metagenome</name>
    <dbReference type="NCBI Taxonomy" id="412755"/>
    <lineage>
        <taxon>unclassified sequences</taxon>
        <taxon>metagenomes</taxon>
        <taxon>ecological metagenomes</taxon>
    </lineage>
</organism>
<evidence type="ECO:0000256" key="19">
    <source>
        <dbReference type="ARBA" id="ARBA00047804"/>
    </source>
</evidence>
<feature type="transmembrane region" description="Helical" evidence="20">
    <location>
        <begin position="318"/>
        <end position="351"/>
    </location>
</feature>
<comment type="similarity">
    <text evidence="2">Belongs to the thioredoxin family. DsbD subfamily.</text>
</comment>
<feature type="transmembrane region" description="Helical" evidence="20">
    <location>
        <begin position="455"/>
        <end position="478"/>
    </location>
</feature>
<keyword evidence="11 20" id="KW-1133">Transmembrane helix</keyword>
<dbReference type="Pfam" id="PF02683">
    <property type="entry name" value="DsbD_TM"/>
    <property type="match status" value="1"/>
</dbReference>
<dbReference type="PROSITE" id="PS51352">
    <property type="entry name" value="THIOREDOXIN_2"/>
    <property type="match status" value="1"/>
</dbReference>
<reference evidence="22" key="1">
    <citation type="journal article" date="2015" name="Nature">
        <title>Complex archaea that bridge the gap between prokaryotes and eukaryotes.</title>
        <authorList>
            <person name="Spang A."/>
            <person name="Saw J.H."/>
            <person name="Jorgensen S.L."/>
            <person name="Zaremba-Niedzwiedzka K."/>
            <person name="Martijn J."/>
            <person name="Lind A.E."/>
            <person name="van Eijk R."/>
            <person name="Schleper C."/>
            <person name="Guy L."/>
            <person name="Ettema T.J."/>
        </authorList>
    </citation>
    <scope>NUCLEOTIDE SEQUENCE</scope>
</reference>
<dbReference type="CDD" id="cd02953">
    <property type="entry name" value="DsbDgamma"/>
    <property type="match status" value="1"/>
</dbReference>
<dbReference type="EC" id="1.8.1.8" evidence="3"/>
<dbReference type="InterPro" id="IPR036249">
    <property type="entry name" value="Thioredoxin-like_sf"/>
</dbReference>
<feature type="transmembrane region" description="Helical" evidence="20">
    <location>
        <begin position="417"/>
        <end position="443"/>
    </location>
</feature>
<keyword evidence="9" id="KW-0732">Signal</keyword>
<evidence type="ECO:0000313" key="22">
    <source>
        <dbReference type="EMBL" id="KKN45221.1"/>
    </source>
</evidence>
<dbReference type="EMBL" id="LAZR01001404">
    <property type="protein sequence ID" value="KKN45221.1"/>
    <property type="molecule type" value="Genomic_DNA"/>
</dbReference>
<dbReference type="NCBIfam" id="NF001419">
    <property type="entry name" value="PRK00293.1"/>
    <property type="match status" value="1"/>
</dbReference>
<dbReference type="Pfam" id="PF13098">
    <property type="entry name" value="Thioredoxin_2"/>
    <property type="match status" value="1"/>
</dbReference>
<dbReference type="Gene3D" id="3.40.30.10">
    <property type="entry name" value="Glutaredoxin"/>
    <property type="match status" value="1"/>
</dbReference>
<dbReference type="InterPro" id="IPR003834">
    <property type="entry name" value="Cyt_c_assmbl_TM_dom"/>
</dbReference>
<dbReference type="InterPro" id="IPR035671">
    <property type="entry name" value="DsbD_gamma"/>
</dbReference>
<keyword evidence="7" id="KW-0997">Cell inner membrane</keyword>
<evidence type="ECO:0000256" key="16">
    <source>
        <dbReference type="ARBA" id="ARBA00023284"/>
    </source>
</evidence>
<proteinExistence type="inferred from homology"/>
<feature type="transmembrane region" description="Helical" evidence="20">
    <location>
        <begin position="391"/>
        <end position="411"/>
    </location>
</feature>
<evidence type="ECO:0000259" key="21">
    <source>
        <dbReference type="PROSITE" id="PS51352"/>
    </source>
</evidence>
<dbReference type="SUPFAM" id="SSF52833">
    <property type="entry name" value="Thioredoxin-like"/>
    <property type="match status" value="1"/>
</dbReference>
<dbReference type="AlphaFoldDB" id="A0A0F9T8B7"/>
<accession>A0A0F9T8B7</accession>
<evidence type="ECO:0000256" key="15">
    <source>
        <dbReference type="ARBA" id="ARBA00023157"/>
    </source>
</evidence>
<dbReference type="Gene3D" id="2.60.40.1250">
    <property type="entry name" value="Thiol:disulfide interchange protein DsbD, N-terminal domain"/>
    <property type="match status" value="1"/>
</dbReference>
<dbReference type="InterPro" id="IPR028250">
    <property type="entry name" value="DsbDN"/>
</dbReference>
<evidence type="ECO:0000256" key="1">
    <source>
        <dbReference type="ARBA" id="ARBA00004429"/>
    </source>
</evidence>
<comment type="caution">
    <text evidence="22">The sequence shown here is derived from an EMBL/GenBank/DDBJ whole genome shotgun (WGS) entry which is preliminary data.</text>
</comment>
<evidence type="ECO:0000256" key="9">
    <source>
        <dbReference type="ARBA" id="ARBA00022729"/>
    </source>
</evidence>
<feature type="transmembrane region" description="Helical" evidence="20">
    <location>
        <begin position="357"/>
        <end position="379"/>
    </location>
</feature>
<comment type="catalytic activity">
    <reaction evidence="18">
        <text>[protein]-dithiol + NAD(+) = [protein]-disulfide + NADH + H(+)</text>
        <dbReference type="Rhea" id="RHEA:18749"/>
        <dbReference type="Rhea" id="RHEA-COMP:10593"/>
        <dbReference type="Rhea" id="RHEA-COMP:10594"/>
        <dbReference type="ChEBI" id="CHEBI:15378"/>
        <dbReference type="ChEBI" id="CHEBI:29950"/>
        <dbReference type="ChEBI" id="CHEBI:50058"/>
        <dbReference type="ChEBI" id="CHEBI:57540"/>
        <dbReference type="ChEBI" id="CHEBI:57945"/>
        <dbReference type="EC" id="1.8.1.8"/>
    </reaction>
</comment>
<dbReference type="InterPro" id="IPR013766">
    <property type="entry name" value="Thioredoxin_domain"/>
</dbReference>
<dbReference type="GO" id="GO:0017004">
    <property type="term" value="P:cytochrome complex assembly"/>
    <property type="evidence" value="ECO:0007669"/>
    <property type="project" value="InterPro"/>
</dbReference>
<keyword evidence="5" id="KW-0813">Transport</keyword>
<keyword evidence="15" id="KW-1015">Disulfide bond</keyword>
<evidence type="ECO:0000256" key="13">
    <source>
        <dbReference type="ARBA" id="ARBA00023027"/>
    </source>
</evidence>
<evidence type="ECO:0000256" key="4">
    <source>
        <dbReference type="ARBA" id="ARBA00013830"/>
    </source>
</evidence>